<dbReference type="PANTHER" id="PTHR30136:SF24">
    <property type="entry name" value="HTH-TYPE TRANSCRIPTIONAL REPRESSOR ALLR"/>
    <property type="match status" value="1"/>
</dbReference>
<dbReference type="InterPro" id="IPR014757">
    <property type="entry name" value="Tscrpt_reg_IclR_C"/>
</dbReference>
<keyword evidence="7" id="KW-1185">Reference proteome</keyword>
<evidence type="ECO:0000259" key="5">
    <source>
        <dbReference type="PROSITE" id="PS51078"/>
    </source>
</evidence>
<dbReference type="KEGG" id="nno:NONO_c29100"/>
<feature type="domain" description="HTH iclR-type" evidence="4">
    <location>
        <begin position="13"/>
        <end position="74"/>
    </location>
</feature>
<dbReference type="PROSITE" id="PS51077">
    <property type="entry name" value="HTH_ICLR"/>
    <property type="match status" value="1"/>
</dbReference>
<dbReference type="InterPro" id="IPR050707">
    <property type="entry name" value="HTH_MetabolicPath_Reg"/>
</dbReference>
<evidence type="ECO:0000313" key="6">
    <source>
        <dbReference type="EMBL" id="AHH17699.1"/>
    </source>
</evidence>
<protein>
    <submittedName>
        <fullName evidence="6">Transcriptional regulator, IclR family</fullName>
    </submittedName>
</protein>
<evidence type="ECO:0000256" key="1">
    <source>
        <dbReference type="ARBA" id="ARBA00023015"/>
    </source>
</evidence>
<reference evidence="6 7" key="1">
    <citation type="journal article" date="2014" name="Appl. Environ. Microbiol.">
        <title>Insights into the Microbial Degradation of Rubber and Gutta-Percha by Analysis of the Complete Genome of Nocardia nova SH22a.</title>
        <authorList>
            <person name="Luo Q."/>
            <person name="Hiessl S."/>
            <person name="Poehlein A."/>
            <person name="Daniel R."/>
            <person name="Steinbuchel A."/>
        </authorList>
    </citation>
    <scope>NUCLEOTIDE SEQUENCE [LARGE SCALE GENOMIC DNA]</scope>
    <source>
        <strain evidence="6">SH22a</strain>
    </source>
</reference>
<dbReference type="PATRIC" id="fig|1415166.3.peg.2982"/>
<proteinExistence type="predicted"/>
<dbReference type="GO" id="GO:0003700">
    <property type="term" value="F:DNA-binding transcription factor activity"/>
    <property type="evidence" value="ECO:0007669"/>
    <property type="project" value="TreeGrafter"/>
</dbReference>
<dbReference type="Pfam" id="PF01614">
    <property type="entry name" value="IclR_C"/>
    <property type="match status" value="1"/>
</dbReference>
<gene>
    <name evidence="6" type="ORF">NONO_c29100</name>
</gene>
<dbReference type="Gene3D" id="1.10.10.10">
    <property type="entry name" value="Winged helix-like DNA-binding domain superfamily/Winged helix DNA-binding domain"/>
    <property type="match status" value="1"/>
</dbReference>
<sequence>MSTTIAAPPRDDRAAVDKAISLLTAFGEQGSTGVGVSELARRARLSKSTAFRVLAHLERNEMVERVGTRYRLGTTLHRIGRAAYLSEHERVRDAMLPYLADLFEITRHTVHLAVLQGTDVVYLAKLYGHRSVPSPSRIGGRLPAHCTAVGKALLAYQPFAAAEAAAAPLNARTSGTITDPHRLTAELARIREQGVSYDHQESQPGLACLAVPVFDARNRAVAALSVAGPSGGLDTRAIEPVLRRVCAAATQRFARLDAPRPVPDDSFR</sequence>
<keyword evidence="3" id="KW-0804">Transcription</keyword>
<organism evidence="6 7">
    <name type="scientific">Nocardia nova SH22a</name>
    <dbReference type="NCBI Taxonomy" id="1415166"/>
    <lineage>
        <taxon>Bacteria</taxon>
        <taxon>Bacillati</taxon>
        <taxon>Actinomycetota</taxon>
        <taxon>Actinomycetes</taxon>
        <taxon>Mycobacteriales</taxon>
        <taxon>Nocardiaceae</taxon>
        <taxon>Nocardia</taxon>
    </lineage>
</organism>
<dbReference type="OrthoDB" id="60629at2"/>
<dbReference type="InterPro" id="IPR036388">
    <property type="entry name" value="WH-like_DNA-bd_sf"/>
</dbReference>
<keyword evidence="1" id="KW-0805">Transcription regulation</keyword>
<dbReference type="HOGENOM" id="CLU_062618_7_3_11"/>
<dbReference type="InterPro" id="IPR036390">
    <property type="entry name" value="WH_DNA-bd_sf"/>
</dbReference>
<dbReference type="SMART" id="SM00346">
    <property type="entry name" value="HTH_ICLR"/>
    <property type="match status" value="1"/>
</dbReference>
<dbReference type="InterPro" id="IPR029016">
    <property type="entry name" value="GAF-like_dom_sf"/>
</dbReference>
<dbReference type="SUPFAM" id="SSF46785">
    <property type="entry name" value="Winged helix' DNA-binding domain"/>
    <property type="match status" value="1"/>
</dbReference>
<feature type="domain" description="IclR-ED" evidence="5">
    <location>
        <begin position="75"/>
        <end position="258"/>
    </location>
</feature>
<dbReference type="RefSeq" id="WP_038550564.1">
    <property type="nucleotide sequence ID" value="NZ_CP006850.1"/>
</dbReference>
<dbReference type="PROSITE" id="PS51078">
    <property type="entry name" value="ICLR_ED"/>
    <property type="match status" value="1"/>
</dbReference>
<keyword evidence="2" id="KW-0238">DNA-binding</keyword>
<dbReference type="Proteomes" id="UP000019150">
    <property type="component" value="Chromosome"/>
</dbReference>
<dbReference type="GO" id="GO:0045892">
    <property type="term" value="P:negative regulation of DNA-templated transcription"/>
    <property type="evidence" value="ECO:0007669"/>
    <property type="project" value="TreeGrafter"/>
</dbReference>
<accession>W5TEV8</accession>
<dbReference type="InterPro" id="IPR005471">
    <property type="entry name" value="Tscrpt_reg_IclR_N"/>
</dbReference>
<evidence type="ECO:0000313" key="7">
    <source>
        <dbReference type="Proteomes" id="UP000019150"/>
    </source>
</evidence>
<evidence type="ECO:0000256" key="2">
    <source>
        <dbReference type="ARBA" id="ARBA00023125"/>
    </source>
</evidence>
<dbReference type="SUPFAM" id="SSF55781">
    <property type="entry name" value="GAF domain-like"/>
    <property type="match status" value="1"/>
</dbReference>
<dbReference type="PANTHER" id="PTHR30136">
    <property type="entry name" value="HELIX-TURN-HELIX TRANSCRIPTIONAL REGULATOR, ICLR FAMILY"/>
    <property type="match status" value="1"/>
</dbReference>
<dbReference type="Pfam" id="PF09339">
    <property type="entry name" value="HTH_IclR"/>
    <property type="match status" value="1"/>
</dbReference>
<name>W5TEV8_9NOCA</name>
<evidence type="ECO:0000259" key="4">
    <source>
        <dbReference type="PROSITE" id="PS51077"/>
    </source>
</evidence>
<dbReference type="Gene3D" id="3.30.450.40">
    <property type="match status" value="1"/>
</dbReference>
<dbReference type="STRING" id="1415166.NONO_c29100"/>
<dbReference type="AlphaFoldDB" id="W5TEV8"/>
<dbReference type="eggNOG" id="COG1414">
    <property type="taxonomic scope" value="Bacteria"/>
</dbReference>
<dbReference type="EMBL" id="CP006850">
    <property type="protein sequence ID" value="AHH17699.1"/>
    <property type="molecule type" value="Genomic_DNA"/>
</dbReference>
<dbReference type="GO" id="GO:0003677">
    <property type="term" value="F:DNA binding"/>
    <property type="evidence" value="ECO:0007669"/>
    <property type="project" value="UniProtKB-KW"/>
</dbReference>
<evidence type="ECO:0000256" key="3">
    <source>
        <dbReference type="ARBA" id="ARBA00023163"/>
    </source>
</evidence>